<dbReference type="AlphaFoldDB" id="A0A368P6H1"/>
<sequence length="104" mass="12793">MDKENFGLTMKAAWKGYLLGKDKTNYRNYEKVHHSFEDLRLRLYKYNYYLFVVLIFGGFFIPESFLFLIFTFVWYKPICHALHLKNRVKRYNIELFKQIRGFDD</sequence>
<evidence type="ECO:0000313" key="3">
    <source>
        <dbReference type="Proteomes" id="UP000252249"/>
    </source>
</evidence>
<name>A0A368P6H1_9FLAO</name>
<protein>
    <recommendedName>
        <fullName evidence="4">Glycosyl-4,4'-diaponeurosporenoate acyltransferase</fullName>
    </recommendedName>
</protein>
<keyword evidence="1" id="KW-0472">Membrane</keyword>
<keyword evidence="3" id="KW-1185">Reference proteome</keyword>
<gene>
    <name evidence="2" type="ORF">DU428_06730</name>
</gene>
<reference evidence="2 3" key="1">
    <citation type="submission" date="2018-07" db="EMBL/GenBank/DDBJ databases">
        <title>Oceanihabitans testaceum sp. nov., isolated from marine sediment.</title>
        <authorList>
            <person name="Li C.-M."/>
        </authorList>
    </citation>
    <scope>NUCLEOTIDE SEQUENCE [LARGE SCALE GENOMIC DNA]</scope>
    <source>
        <strain evidence="2 3">S9-10</strain>
    </source>
</reference>
<evidence type="ECO:0000256" key="1">
    <source>
        <dbReference type="SAM" id="Phobius"/>
    </source>
</evidence>
<evidence type="ECO:0008006" key="4">
    <source>
        <dbReference type="Google" id="ProtNLM"/>
    </source>
</evidence>
<proteinExistence type="predicted"/>
<feature type="transmembrane region" description="Helical" evidence="1">
    <location>
        <begin position="48"/>
        <end position="75"/>
    </location>
</feature>
<dbReference type="EMBL" id="QPIG01000002">
    <property type="protein sequence ID" value="RCU57485.1"/>
    <property type="molecule type" value="Genomic_DNA"/>
</dbReference>
<evidence type="ECO:0000313" key="2">
    <source>
        <dbReference type="EMBL" id="RCU57485.1"/>
    </source>
</evidence>
<comment type="caution">
    <text evidence="2">The sequence shown here is derived from an EMBL/GenBank/DDBJ whole genome shotgun (WGS) entry which is preliminary data.</text>
</comment>
<keyword evidence="1" id="KW-1133">Transmembrane helix</keyword>
<dbReference type="Proteomes" id="UP000252249">
    <property type="component" value="Unassembled WGS sequence"/>
</dbReference>
<organism evidence="2 3">
    <name type="scientific">Oceanihabitans sediminis</name>
    <dbReference type="NCBI Taxonomy" id="1812012"/>
    <lineage>
        <taxon>Bacteria</taxon>
        <taxon>Pseudomonadati</taxon>
        <taxon>Bacteroidota</taxon>
        <taxon>Flavobacteriia</taxon>
        <taxon>Flavobacteriales</taxon>
        <taxon>Flavobacteriaceae</taxon>
        <taxon>Oceanihabitans</taxon>
    </lineage>
</organism>
<dbReference type="RefSeq" id="WP_113966085.1">
    <property type="nucleotide sequence ID" value="NZ_QNRP01000002.1"/>
</dbReference>
<accession>A0A368P6H1</accession>
<keyword evidence="1" id="KW-0812">Transmembrane</keyword>